<organism evidence="3 4">
    <name type="scientific">Streptomyces acidiscabies</name>
    <dbReference type="NCBI Taxonomy" id="42234"/>
    <lineage>
        <taxon>Bacteria</taxon>
        <taxon>Bacillati</taxon>
        <taxon>Actinomycetota</taxon>
        <taxon>Actinomycetes</taxon>
        <taxon>Kitasatosporales</taxon>
        <taxon>Streptomycetaceae</taxon>
        <taxon>Streptomyces</taxon>
    </lineage>
</organism>
<evidence type="ECO:0000313" key="3">
    <source>
        <dbReference type="EMBL" id="KND37302.1"/>
    </source>
</evidence>
<dbReference type="Gene3D" id="3.40.309.10">
    <property type="entry name" value="Aldehyde Dehydrogenase, Chain A, domain 2"/>
    <property type="match status" value="1"/>
</dbReference>
<name>A0A0L0KGK8_9ACTN</name>
<dbReference type="PATRIC" id="fig|42234.21.peg.2130"/>
<evidence type="ECO:0000259" key="2">
    <source>
        <dbReference type="Pfam" id="PF00171"/>
    </source>
</evidence>
<proteinExistence type="predicted"/>
<dbReference type="GO" id="GO:0016620">
    <property type="term" value="F:oxidoreductase activity, acting on the aldehyde or oxo group of donors, NAD or NADP as acceptor"/>
    <property type="evidence" value="ECO:0007669"/>
    <property type="project" value="InterPro"/>
</dbReference>
<keyword evidence="1" id="KW-0560">Oxidoreductase</keyword>
<accession>A0A0L0KGK8</accession>
<dbReference type="SUPFAM" id="SSF53720">
    <property type="entry name" value="ALDH-like"/>
    <property type="match status" value="1"/>
</dbReference>
<gene>
    <name evidence="3" type="ORF">IQ63_10320</name>
</gene>
<dbReference type="Gene3D" id="3.40.605.10">
    <property type="entry name" value="Aldehyde Dehydrogenase, Chain A, domain 1"/>
    <property type="match status" value="1"/>
</dbReference>
<reference evidence="4" key="1">
    <citation type="submission" date="2014-07" db="EMBL/GenBank/DDBJ databases">
        <title>Genome sequencing of plant-pathogenic Streptomyces species.</title>
        <authorList>
            <person name="Harrison J."/>
            <person name="Sapp M."/>
            <person name="Thwaites R."/>
            <person name="Studholme D.J."/>
        </authorList>
    </citation>
    <scope>NUCLEOTIDE SEQUENCE [LARGE SCALE GENOMIC DNA]</scope>
    <source>
        <strain evidence="4">NCPPB 4445</strain>
    </source>
</reference>
<evidence type="ECO:0000256" key="1">
    <source>
        <dbReference type="ARBA" id="ARBA00023002"/>
    </source>
</evidence>
<dbReference type="AlphaFoldDB" id="A0A0L0KGK8"/>
<dbReference type="InterPro" id="IPR015590">
    <property type="entry name" value="Aldehyde_DH_dom"/>
</dbReference>
<comment type="caution">
    <text evidence="3">The sequence shown here is derived from an EMBL/GenBank/DDBJ whole genome shotgun (WGS) entry which is preliminary data.</text>
</comment>
<dbReference type="Proteomes" id="UP000037151">
    <property type="component" value="Unassembled WGS sequence"/>
</dbReference>
<feature type="domain" description="Aldehyde dehydrogenase" evidence="2">
    <location>
        <begin position="161"/>
        <end position="394"/>
    </location>
</feature>
<dbReference type="Pfam" id="PF00171">
    <property type="entry name" value="Aldedh"/>
    <property type="match status" value="1"/>
</dbReference>
<dbReference type="InterPro" id="IPR016161">
    <property type="entry name" value="Ald_DH/histidinol_DH"/>
</dbReference>
<protein>
    <submittedName>
        <fullName evidence="3">Aldehyde dehydrogenase</fullName>
    </submittedName>
</protein>
<dbReference type="EMBL" id="JPPY01000068">
    <property type="protein sequence ID" value="KND37302.1"/>
    <property type="molecule type" value="Genomic_DNA"/>
</dbReference>
<dbReference type="InterPro" id="IPR016162">
    <property type="entry name" value="Ald_DH_N"/>
</dbReference>
<dbReference type="RefSeq" id="WP_050370374.1">
    <property type="nucleotide sequence ID" value="NZ_KQ257813.1"/>
</dbReference>
<sequence>MADIEGAGPVHLDALGPGGPYRTRMPGAVTDVSGAEVALLSLVPPVYVDRALAALRRAEAVPVADVDALLGAAAEEFATGTVGGLGVRAYEHLVSRTSGTPLTVVRAATRGTARFVALARSSAEQGRPRGTVAGRRDPASGAGRAVWARRGQVFAVSASGNHPGVHRLWLEALALGYRVAVRPSRREPFTPHRLVAALHRAGVRQDQLVLLPTDHHTAGTLIRGADRTVVYGGDEVIARYARDPRVLPQGPGRSKILVTADTDWREHLDTIVGSVADEGGTACVNATAVLVEGDPAPLAEAVAARLSSLPGLPPQDVRAVLPVVPLDRARALDSYLRSVAAGTRAWLGGEGIVDDLGDGSAVLRPAVHQVASAGAAQLRTELPFPCVWVAPWSRADGIAPLRDSLVLSALTRDRALLDALLAEPTVANLHTGDHPTYWMAPGVPHDSYLSDFLMRGKAVVGAL</sequence>
<dbReference type="InterPro" id="IPR016163">
    <property type="entry name" value="Ald_DH_C"/>
</dbReference>
<dbReference type="OrthoDB" id="229416at2"/>
<evidence type="ECO:0000313" key="4">
    <source>
        <dbReference type="Proteomes" id="UP000037151"/>
    </source>
</evidence>